<feature type="transmembrane region" description="Helical" evidence="10">
    <location>
        <begin position="158"/>
        <end position="175"/>
    </location>
</feature>
<evidence type="ECO:0000259" key="12">
    <source>
        <dbReference type="Pfam" id="PF07730"/>
    </source>
</evidence>
<dbReference type="GO" id="GO:0016301">
    <property type="term" value="F:kinase activity"/>
    <property type="evidence" value="ECO:0007669"/>
    <property type="project" value="UniProtKB-KW"/>
</dbReference>
<keyword evidence="14" id="KW-1185">Reference proteome</keyword>
<dbReference type="Gene3D" id="1.20.5.1930">
    <property type="match status" value="1"/>
</dbReference>
<feature type="coiled-coil region" evidence="9">
    <location>
        <begin position="174"/>
        <end position="201"/>
    </location>
</feature>
<gene>
    <name evidence="13" type="ORF">FOF52_08815</name>
</gene>
<keyword evidence="6 13" id="KW-0418">Kinase</keyword>
<keyword evidence="5" id="KW-0547">Nucleotide-binding</keyword>
<evidence type="ECO:0000256" key="6">
    <source>
        <dbReference type="ARBA" id="ARBA00022777"/>
    </source>
</evidence>
<dbReference type="Pfam" id="PF02518">
    <property type="entry name" value="HATPase_c"/>
    <property type="match status" value="1"/>
</dbReference>
<dbReference type="Proteomes" id="UP000832041">
    <property type="component" value="Chromosome"/>
</dbReference>
<dbReference type="RefSeq" id="WP_248593351.1">
    <property type="nucleotide sequence ID" value="NZ_BAABEB010000027.1"/>
</dbReference>
<evidence type="ECO:0000256" key="8">
    <source>
        <dbReference type="ARBA" id="ARBA00023012"/>
    </source>
</evidence>
<dbReference type="Gene3D" id="3.30.565.10">
    <property type="entry name" value="Histidine kinase-like ATPase, C-terminal domain"/>
    <property type="match status" value="1"/>
</dbReference>
<reference evidence="13 14" key="1">
    <citation type="submission" date="2020-04" db="EMBL/GenBank/DDBJ databases">
        <title>Thermobifida alba genome sequencing and assembly.</title>
        <authorList>
            <person name="Luzics S."/>
            <person name="Horvath B."/>
            <person name="Nagy I."/>
            <person name="Toth A."/>
            <person name="Nagy I."/>
            <person name="Kukolya J."/>
        </authorList>
    </citation>
    <scope>NUCLEOTIDE SEQUENCE [LARGE SCALE GENOMIC DNA]</scope>
    <source>
        <strain evidence="13 14">DSM 43795</strain>
    </source>
</reference>
<keyword evidence="9" id="KW-0175">Coiled coil</keyword>
<name>A0ABY4L420_THEAE</name>
<comment type="catalytic activity">
    <reaction evidence="1">
        <text>ATP + protein L-histidine = ADP + protein N-phospho-L-histidine.</text>
        <dbReference type="EC" id="2.7.13.3"/>
    </reaction>
</comment>
<keyword evidence="3" id="KW-0597">Phosphoprotein</keyword>
<accession>A0ABY4L420</accession>
<dbReference type="EMBL" id="CP051627">
    <property type="protein sequence ID" value="UPT21048.1"/>
    <property type="molecule type" value="Genomic_DNA"/>
</dbReference>
<dbReference type="Pfam" id="PF07730">
    <property type="entry name" value="HisKA_3"/>
    <property type="match status" value="1"/>
</dbReference>
<feature type="transmembrane region" description="Helical" evidence="10">
    <location>
        <begin position="67"/>
        <end position="90"/>
    </location>
</feature>
<evidence type="ECO:0000256" key="4">
    <source>
        <dbReference type="ARBA" id="ARBA00022679"/>
    </source>
</evidence>
<feature type="transmembrane region" description="Helical" evidence="10">
    <location>
        <begin position="21"/>
        <end position="47"/>
    </location>
</feature>
<keyword evidence="7" id="KW-0067">ATP-binding</keyword>
<evidence type="ECO:0000256" key="7">
    <source>
        <dbReference type="ARBA" id="ARBA00022840"/>
    </source>
</evidence>
<dbReference type="InterPro" id="IPR036890">
    <property type="entry name" value="HATPase_C_sf"/>
</dbReference>
<evidence type="ECO:0000256" key="9">
    <source>
        <dbReference type="SAM" id="Coils"/>
    </source>
</evidence>
<proteinExistence type="predicted"/>
<dbReference type="PANTHER" id="PTHR24421">
    <property type="entry name" value="NITRATE/NITRITE SENSOR PROTEIN NARX-RELATED"/>
    <property type="match status" value="1"/>
</dbReference>
<dbReference type="SUPFAM" id="SSF55874">
    <property type="entry name" value="ATPase domain of HSP90 chaperone/DNA topoisomerase II/histidine kinase"/>
    <property type="match status" value="1"/>
</dbReference>
<dbReference type="InterPro" id="IPR011712">
    <property type="entry name" value="Sig_transdc_His_kin_sub3_dim/P"/>
</dbReference>
<dbReference type="InterPro" id="IPR050482">
    <property type="entry name" value="Sensor_HK_TwoCompSys"/>
</dbReference>
<evidence type="ECO:0000313" key="13">
    <source>
        <dbReference type="EMBL" id="UPT21048.1"/>
    </source>
</evidence>
<evidence type="ECO:0000256" key="1">
    <source>
        <dbReference type="ARBA" id="ARBA00000085"/>
    </source>
</evidence>
<evidence type="ECO:0000256" key="3">
    <source>
        <dbReference type="ARBA" id="ARBA00022553"/>
    </source>
</evidence>
<keyword evidence="10" id="KW-0812">Transmembrane</keyword>
<dbReference type="InterPro" id="IPR003594">
    <property type="entry name" value="HATPase_dom"/>
</dbReference>
<organism evidence="13 14">
    <name type="scientific">Thermobifida alba</name>
    <name type="common">Thermomonospora alba</name>
    <dbReference type="NCBI Taxonomy" id="53522"/>
    <lineage>
        <taxon>Bacteria</taxon>
        <taxon>Bacillati</taxon>
        <taxon>Actinomycetota</taxon>
        <taxon>Actinomycetes</taxon>
        <taxon>Streptosporangiales</taxon>
        <taxon>Nocardiopsidaceae</taxon>
        <taxon>Thermobifida</taxon>
    </lineage>
</organism>
<keyword evidence="8" id="KW-0902">Two-component regulatory system</keyword>
<feature type="domain" description="Signal transduction histidine kinase subgroup 3 dimerisation and phosphoacceptor" evidence="12">
    <location>
        <begin position="206"/>
        <end position="268"/>
    </location>
</feature>
<feature type="transmembrane region" description="Helical" evidence="10">
    <location>
        <begin position="133"/>
        <end position="151"/>
    </location>
</feature>
<evidence type="ECO:0000313" key="14">
    <source>
        <dbReference type="Proteomes" id="UP000832041"/>
    </source>
</evidence>
<feature type="transmembrane region" description="Helical" evidence="10">
    <location>
        <begin position="97"/>
        <end position="121"/>
    </location>
</feature>
<dbReference type="PANTHER" id="PTHR24421:SF10">
    <property type="entry name" value="NITRATE_NITRITE SENSOR PROTEIN NARQ"/>
    <property type="match status" value="1"/>
</dbReference>
<evidence type="ECO:0000256" key="2">
    <source>
        <dbReference type="ARBA" id="ARBA00012438"/>
    </source>
</evidence>
<dbReference type="CDD" id="cd16917">
    <property type="entry name" value="HATPase_UhpB-NarQ-NarX-like"/>
    <property type="match status" value="1"/>
</dbReference>
<evidence type="ECO:0000256" key="10">
    <source>
        <dbReference type="SAM" id="Phobius"/>
    </source>
</evidence>
<sequence length="417" mass="45770">MVRRWTERARAVWRWAWRYRYTLADVGYALVFFPPVVTGMVLAFSYGERFGWGPGALPELLDETSRIAAVIVALQIGLVIPGLVALTVLVRRRRPEWLMSASLLLVALFGNVYAAPIALYSYAAWFTHRWRPLLLWSGAHLVALVAVYSFWQPVLIPVYGMMFLAFPLLFGLWVGTRRQLVENLRERAERLEREQHLLAETAIVAERTRIAREMHDVVAHRVSLMVLHAGGLEVSAPDERTAQAAELIRTTGREALSELREILGVLRGGGDTAPTAPQPALGDLERLVDSARAVGVEVEFGVTGTPRELSAQVERTAYRVVQEALTNAARHAPGAAVDIRVDHGRHELTVTVVNGPATVDGVVPVPGSGYGLVGLRERLALVGGTFVAGPLSDGGWWVRAAIPVTPAETPRTVEDNP</sequence>
<dbReference type="EC" id="2.7.13.3" evidence="2"/>
<keyword evidence="10" id="KW-0472">Membrane</keyword>
<protein>
    <recommendedName>
        <fullName evidence="2">histidine kinase</fullName>
        <ecNumber evidence="2">2.7.13.3</ecNumber>
    </recommendedName>
</protein>
<keyword evidence="4" id="KW-0808">Transferase</keyword>
<evidence type="ECO:0000259" key="11">
    <source>
        <dbReference type="Pfam" id="PF02518"/>
    </source>
</evidence>
<keyword evidence="10" id="KW-1133">Transmembrane helix</keyword>
<evidence type="ECO:0000256" key="5">
    <source>
        <dbReference type="ARBA" id="ARBA00022741"/>
    </source>
</evidence>
<feature type="domain" description="Histidine kinase/HSP90-like ATPase" evidence="11">
    <location>
        <begin position="314"/>
        <end position="404"/>
    </location>
</feature>